<feature type="domain" description="Alpha-2-macroglobulin bait region" evidence="4">
    <location>
        <begin position="1016"/>
        <end position="1176"/>
    </location>
</feature>
<dbReference type="RefSeq" id="WP_187784946.1">
    <property type="nucleotide sequence ID" value="NZ_JACTVA010000021.1"/>
</dbReference>
<reference evidence="6 7" key="1">
    <citation type="journal article" date="2013" name="Int. J. Syst. Evol. Microbiol.">
        <title>Roseomonas aerophila sp. nov., isolated from air.</title>
        <authorList>
            <person name="Kim S.J."/>
            <person name="Weon H.Y."/>
            <person name="Ahn J.H."/>
            <person name="Hong S.B."/>
            <person name="Seok S.J."/>
            <person name="Whang K.S."/>
            <person name="Kwon S.W."/>
        </authorList>
    </citation>
    <scope>NUCLEOTIDE SEQUENCE [LARGE SCALE GENOMIC DNA]</scope>
    <source>
        <strain evidence="6 7">NBRC 108923</strain>
    </source>
</reference>
<dbReference type="Pfam" id="PF17973">
    <property type="entry name" value="bMG10"/>
    <property type="match status" value="1"/>
</dbReference>
<dbReference type="Gene3D" id="1.50.10.20">
    <property type="match status" value="1"/>
</dbReference>
<evidence type="ECO:0000256" key="2">
    <source>
        <dbReference type="SAM" id="MobiDB-lite"/>
    </source>
</evidence>
<sequence length="1936" mass="207911">MKHPILGTAFATAVATAVSAAALPALAQPTSAQPTSAQPTSAQPASPASPQPLDVARRADGATLVPDRFLRRWDPVTVFFSSDQGPAQGGPEDSPERLVQMSPATPGAWQWLGARALQFRPSEPWRPLQRVTVSAGGRDTTLVPLLPAPTQTQPAEGDEGVPDLDTIALTFPDPVDTAALARLLSIELRPLPGTAGPGAQVLTGRDFTIRPVDRAARGAPATYRVVLNAPIPDGRVALLRLKLSDAPGLDDQAFELRLRSASPFTVTDSFCGRDLTRETQDGLMRCLPDGGSTARRGLMLRFSAEPEAIDILRARQVLRVTPPVEDMAVETRGRQWFITGKFAADTAYTLQLEPGGVKDRRGRALESAPAPLRFSFVADRPALHWDAGQGLVERLGPQMLPLRGHGYDRADLRIHAIDPLGRDFWPFPQAGLETDDDTAPPLAGNEPTPWTGTENIRRNALAARIAALGSPSVSELVPLPISRGGTEAKFGLDIAPHLTRIAGARQPGAYLVGLRPVDGSQRRWMRVQVTDLVLTTVEEADRVRFQVTSLSNTRPVDGAEIRLEGQNGDAYTTLAQGVTQADGGFTWNAPARTAENQRRALRRIVVVKGNDTLVLDPLRAPQQYAAGNWTRPSGTWLGWTQGDVAERREAPRALCHVFTERPIYRPEDPVHIQGFVRDWQGGALSLRRTPGTLVVSGPGDQEWRIPVTPDDAGGFHHLFAEKTDATGDYTVRFETSENASCGIITFKKEAYRLPTFEVLLNGAQRVPLDAPFSVDLLARYFAGGLAAGRPITWRVTQFPESWAPPSREGFSFSSDSRFSGISEFRSSPVMQRETRTDDGGAARLDLDPTVEPTAQPRRYRIEATVTGDDDIQVRSTQNVVALPPFVLGLKVPRYIAQAGAIEAEALAVDAEGKALPGIAITARLIRRNWNSVLQASDFSQGSARYVTQVVDETVEERQLTSTADAQALRFEAREAGVYLVELQAEDRTGRRQTVRVDLFMAGDSAVTWARPPAQTVTVSPERDSYAPGDTATLLIQSPFQTARALAIVEEPEGRFRYDWVEITNGFGRYTLPVRKEQMPRLAVHFLLMRGRLEQGPSNPAQAPTAPFDQGKPVTLAATSWVTVTPVRHRVNVALAAPATVRPGEEVDVTLRLTDEAGRPMAGEAAFWMVDQAVLSLAREQPLDPLAQFIVDRPARAVATDTRAMAFGIIPLDENPGGDEAEDAWGQENISVRRNFTPVPVYLPRVRVGADGIARVRVRMPDTLTVFKLRAKAVSGPDRFGFGTGEIRVRQAVVAQPALPRFLRPGDSFDATVIGRIVEGPGGAGRASFSADGLTLRGANEQNFAWADNRPARVSFPVEVPMAAGATGADAARLRFLLRRAADGVGDAVELNLPIRPDRTPLRERLTLAVAPGATTRIPEPTRPVRPGSYAARLSIATDPAVTRMLAGFNLLLALPFDGTEQRISLTGAQLALAPFAPLWNAAGLQDRLATDLRATVQAIRQSTDDNGLVAFWPRMRGSVWLTASAYRVLNAAAKAGQEVDAALLERLGTVLSRALRSDFPHLLNGEELRERVAALTALAEAGKLEPAYAAELSRRAALMPTEALAQAVSAVSLLPPDSQGLMPGLLETLWSRVRILNREGRPAYAGLSDTGGSAYILPSEPRALAETLLAVARVSPQEPRLTLLRDGLIRLGAGADVWGNTNADAAALRALAATGTPQGQPVEVSATLPQGGQTGRLGADTPVLSWPTDRTGPLSVTNRGNTPVLALAERRYLPAEPGAQAQPVQEGFVLSRTLFRVPAGGGPLERLAPGPDGAIQLKAGDVVEEQAELVNPEDRPHVAITLPIAAGMEPLNPALATAPAEAAPSLAPSPAPGWTAYGDDALTAVYTLLPSGNHRIAFRMRAQVAGSFTQPPGAAAMIYAPATQGFSAGQRVVISP</sequence>
<accession>A0ABR7RMY8</accession>
<dbReference type="SMART" id="SM01360">
    <property type="entry name" value="A2M"/>
    <property type="match status" value="1"/>
</dbReference>
<feature type="domain" description="Alpha-2-macroglobulin" evidence="5">
    <location>
        <begin position="1238"/>
        <end position="1328"/>
    </location>
</feature>
<evidence type="ECO:0000259" key="5">
    <source>
        <dbReference type="SMART" id="SM01360"/>
    </source>
</evidence>
<dbReference type="SUPFAM" id="SSF48239">
    <property type="entry name" value="Terpenoid cyclases/Protein prenyltransferases"/>
    <property type="match status" value="1"/>
</dbReference>
<organism evidence="6 7">
    <name type="scientific">Teichococcus aerophilus</name>
    <dbReference type="NCBI Taxonomy" id="1224513"/>
    <lineage>
        <taxon>Bacteria</taxon>
        <taxon>Pseudomonadati</taxon>
        <taxon>Pseudomonadota</taxon>
        <taxon>Alphaproteobacteria</taxon>
        <taxon>Acetobacterales</taxon>
        <taxon>Roseomonadaceae</taxon>
        <taxon>Roseomonas</taxon>
    </lineage>
</organism>
<dbReference type="Gene3D" id="2.60.40.1930">
    <property type="match status" value="1"/>
</dbReference>
<dbReference type="InterPro" id="IPR001599">
    <property type="entry name" value="Macroglobln_a2"/>
</dbReference>
<dbReference type="InterPro" id="IPR008930">
    <property type="entry name" value="Terpenoid_cyclase/PrenylTrfase"/>
</dbReference>
<feature type="region of interest" description="Disordered" evidence="2">
    <location>
        <begin position="29"/>
        <end position="54"/>
    </location>
</feature>
<dbReference type="Pfam" id="PF01835">
    <property type="entry name" value="MG2"/>
    <property type="match status" value="1"/>
</dbReference>
<feature type="region of interest" description="Disordered" evidence="2">
    <location>
        <begin position="434"/>
        <end position="453"/>
    </location>
</feature>
<comment type="caution">
    <text evidence="6">The sequence shown here is derived from an EMBL/GenBank/DDBJ whole genome shotgun (WGS) entry which is preliminary data.</text>
</comment>
<keyword evidence="3" id="KW-0732">Signal</keyword>
<dbReference type="Pfam" id="PF17964">
    <property type="entry name" value="Big_10"/>
    <property type="match status" value="1"/>
</dbReference>
<dbReference type="Pfam" id="PF00207">
    <property type="entry name" value="A2M"/>
    <property type="match status" value="1"/>
</dbReference>
<dbReference type="InterPro" id="IPR041280">
    <property type="entry name" value="Big_10"/>
</dbReference>
<name>A0ABR7RMY8_9PROT</name>
<protein>
    <submittedName>
        <fullName evidence="6">Alpha-2-macroglobulin</fullName>
    </submittedName>
</protein>
<evidence type="ECO:0000256" key="3">
    <source>
        <dbReference type="SAM" id="SignalP"/>
    </source>
</evidence>
<keyword evidence="7" id="KW-1185">Reference proteome</keyword>
<feature type="region of interest" description="Disordered" evidence="2">
    <location>
        <begin position="1728"/>
        <end position="1758"/>
    </location>
</feature>
<dbReference type="EMBL" id="JACTVA010000021">
    <property type="protein sequence ID" value="MBC9207783.1"/>
    <property type="molecule type" value="Genomic_DNA"/>
</dbReference>
<comment type="similarity">
    <text evidence="1">Belongs to the protease inhibitor I39 (alpha-2-macroglobulin) family. Bacterial alpha-2-macroglobulin subfamily.</text>
</comment>
<evidence type="ECO:0000313" key="6">
    <source>
        <dbReference type="EMBL" id="MBC9207783.1"/>
    </source>
</evidence>
<dbReference type="InterPro" id="IPR011625">
    <property type="entry name" value="A2M_N_BRD"/>
</dbReference>
<feature type="chain" id="PRO_5047328068" evidence="3">
    <location>
        <begin position="28"/>
        <end position="1936"/>
    </location>
</feature>
<feature type="compositionally biased region" description="Low complexity" evidence="2">
    <location>
        <begin position="29"/>
        <end position="52"/>
    </location>
</feature>
<gene>
    <name evidence="6" type="ORF">IBL26_13135</name>
</gene>
<feature type="signal peptide" evidence="3">
    <location>
        <begin position="1"/>
        <end position="27"/>
    </location>
</feature>
<dbReference type="InterPro" id="IPR041246">
    <property type="entry name" value="Bact_MG10"/>
</dbReference>
<dbReference type="SMART" id="SM01359">
    <property type="entry name" value="A2M_N_2"/>
    <property type="match status" value="1"/>
</dbReference>
<dbReference type="InterPro" id="IPR051802">
    <property type="entry name" value="YfhM-like"/>
</dbReference>
<proteinExistence type="inferred from homology"/>
<evidence type="ECO:0000259" key="4">
    <source>
        <dbReference type="SMART" id="SM01359"/>
    </source>
</evidence>
<dbReference type="PANTHER" id="PTHR40094:SF1">
    <property type="entry name" value="UBIQUITIN DOMAIN-CONTAINING PROTEIN"/>
    <property type="match status" value="1"/>
</dbReference>
<dbReference type="Pfam" id="PF07703">
    <property type="entry name" value="A2M_BRD"/>
    <property type="match status" value="1"/>
</dbReference>
<dbReference type="Proteomes" id="UP000626026">
    <property type="component" value="Unassembled WGS sequence"/>
</dbReference>
<dbReference type="PANTHER" id="PTHR40094">
    <property type="entry name" value="ALPHA-2-MACROGLOBULIN HOMOLOG"/>
    <property type="match status" value="1"/>
</dbReference>
<evidence type="ECO:0000256" key="1">
    <source>
        <dbReference type="ARBA" id="ARBA00010556"/>
    </source>
</evidence>
<feature type="region of interest" description="Disordered" evidence="2">
    <location>
        <begin position="140"/>
        <end position="159"/>
    </location>
</feature>
<evidence type="ECO:0000313" key="7">
    <source>
        <dbReference type="Proteomes" id="UP000626026"/>
    </source>
</evidence>
<dbReference type="Gene3D" id="2.60.40.3710">
    <property type="match status" value="1"/>
</dbReference>
<dbReference type="InterPro" id="IPR002890">
    <property type="entry name" value="MG2"/>
</dbReference>